<dbReference type="EMBL" id="CP147408">
    <property type="protein sequence ID" value="WXB99133.1"/>
    <property type="molecule type" value="Genomic_DNA"/>
</dbReference>
<name>A0ABZ2NMR9_9BACI</name>
<sequence length="68" mass="8007">MNLHHFNKQYEQVMHSGGPKDKVNRELADLMSQMEKAFKIPMMASPKWEKENRAVIALYRKISMSRSL</sequence>
<evidence type="ECO:0000313" key="1">
    <source>
        <dbReference type="EMBL" id="WXB99133.1"/>
    </source>
</evidence>
<dbReference type="Proteomes" id="UP001377337">
    <property type="component" value="Plasmid unnamed1"/>
</dbReference>
<protein>
    <submittedName>
        <fullName evidence="1">Uncharacterized protein</fullName>
    </submittedName>
</protein>
<geneLocation type="plasmid" evidence="1 2">
    <name>unnamed1</name>
</geneLocation>
<keyword evidence="1" id="KW-0614">Plasmid</keyword>
<organism evidence="1 2">
    <name type="scientific">Metabacillus sediminis</name>
    <dbReference type="NCBI Taxonomy" id="3117746"/>
    <lineage>
        <taxon>Bacteria</taxon>
        <taxon>Bacillati</taxon>
        <taxon>Bacillota</taxon>
        <taxon>Bacilli</taxon>
        <taxon>Bacillales</taxon>
        <taxon>Bacillaceae</taxon>
        <taxon>Metabacillus</taxon>
    </lineage>
</organism>
<reference evidence="1 2" key="1">
    <citation type="submission" date="2024-02" db="EMBL/GenBank/DDBJ databases">
        <title>Seven novel Bacillus-like species.</title>
        <authorList>
            <person name="Liu G."/>
        </authorList>
    </citation>
    <scope>NUCLEOTIDE SEQUENCE [LARGE SCALE GENOMIC DNA]</scope>
    <source>
        <strain evidence="1 2">FJAT-52054</strain>
        <plasmid evidence="1 2">unnamed1</plasmid>
    </source>
</reference>
<keyword evidence="2" id="KW-1185">Reference proteome</keyword>
<proteinExistence type="predicted"/>
<accession>A0ABZ2NMR9</accession>
<evidence type="ECO:0000313" key="2">
    <source>
        <dbReference type="Proteomes" id="UP001377337"/>
    </source>
</evidence>
<gene>
    <name evidence="1" type="ORF">WCV65_21150</name>
</gene>
<dbReference type="RefSeq" id="WP_338782458.1">
    <property type="nucleotide sequence ID" value="NZ_CP147408.1"/>
</dbReference>